<dbReference type="InterPro" id="IPR004556">
    <property type="entry name" value="HemK-like"/>
</dbReference>
<protein>
    <recommendedName>
        <fullName evidence="5">Release factor glutamine methyltransferase</fullName>
        <shortName evidence="5">RF MTase</shortName>
        <ecNumber evidence="5">2.1.1.297</ecNumber>
    </recommendedName>
    <alternativeName>
        <fullName evidence="5">N5-glutamine methyltransferase PrmC</fullName>
    </alternativeName>
    <alternativeName>
        <fullName evidence="5">Protein-(glutamine-N5) MTase PrmC</fullName>
    </alternativeName>
    <alternativeName>
        <fullName evidence="5">Protein-glutamine N-methyltransferase PrmC</fullName>
    </alternativeName>
</protein>
<comment type="caution">
    <text evidence="5">Lacks conserved residue(s) required for the propagation of feature annotation.</text>
</comment>
<evidence type="ECO:0000259" key="6">
    <source>
        <dbReference type="Pfam" id="PF05175"/>
    </source>
</evidence>
<evidence type="ECO:0000259" key="7">
    <source>
        <dbReference type="Pfam" id="PF17827"/>
    </source>
</evidence>
<dbReference type="SUPFAM" id="SSF53335">
    <property type="entry name" value="S-adenosyl-L-methionine-dependent methyltransferases"/>
    <property type="match status" value="1"/>
</dbReference>
<dbReference type="EC" id="2.1.1.297" evidence="5"/>
<comment type="catalytic activity">
    <reaction evidence="4 5">
        <text>L-glutaminyl-[peptide chain release factor] + S-adenosyl-L-methionine = N(5)-methyl-L-glutaminyl-[peptide chain release factor] + S-adenosyl-L-homocysteine + H(+)</text>
        <dbReference type="Rhea" id="RHEA:42896"/>
        <dbReference type="Rhea" id="RHEA-COMP:10271"/>
        <dbReference type="Rhea" id="RHEA-COMP:10272"/>
        <dbReference type="ChEBI" id="CHEBI:15378"/>
        <dbReference type="ChEBI" id="CHEBI:30011"/>
        <dbReference type="ChEBI" id="CHEBI:57856"/>
        <dbReference type="ChEBI" id="CHEBI:59789"/>
        <dbReference type="ChEBI" id="CHEBI:61891"/>
        <dbReference type="EC" id="2.1.1.297"/>
    </reaction>
</comment>
<dbReference type="InterPro" id="IPR002052">
    <property type="entry name" value="DNA_methylase_N6_adenine_CS"/>
</dbReference>
<evidence type="ECO:0000256" key="1">
    <source>
        <dbReference type="ARBA" id="ARBA00022603"/>
    </source>
</evidence>
<dbReference type="InterPro" id="IPR029063">
    <property type="entry name" value="SAM-dependent_MTases_sf"/>
</dbReference>
<dbReference type="GO" id="GO:0003676">
    <property type="term" value="F:nucleic acid binding"/>
    <property type="evidence" value="ECO:0007669"/>
    <property type="project" value="InterPro"/>
</dbReference>
<dbReference type="InterPro" id="IPR007848">
    <property type="entry name" value="Small_mtfrase_dom"/>
</dbReference>
<evidence type="ECO:0000313" key="8">
    <source>
        <dbReference type="EMBL" id="TWT28847.1"/>
    </source>
</evidence>
<proteinExistence type="inferred from homology"/>
<dbReference type="Pfam" id="PF05175">
    <property type="entry name" value="MTS"/>
    <property type="match status" value="1"/>
</dbReference>
<dbReference type="PANTHER" id="PTHR18895:SF74">
    <property type="entry name" value="MTRF1L RELEASE FACTOR GLUTAMINE METHYLTRANSFERASE"/>
    <property type="match status" value="1"/>
</dbReference>
<keyword evidence="3 5" id="KW-0949">S-adenosyl-L-methionine</keyword>
<name>A0A5C5UST7_9CORY</name>
<dbReference type="Gene3D" id="3.40.50.150">
    <property type="entry name" value="Vaccinia Virus protein VP39"/>
    <property type="match status" value="1"/>
</dbReference>
<feature type="domain" description="Methyltransferase small" evidence="6">
    <location>
        <begin position="103"/>
        <end position="188"/>
    </location>
</feature>
<gene>
    <name evidence="5 8" type="primary">prmC</name>
    <name evidence="8" type="ORF">FRX94_01270</name>
</gene>
<dbReference type="RefSeq" id="WP_146323303.1">
    <property type="nucleotide sequence ID" value="NZ_BAABLR010000075.1"/>
</dbReference>
<feature type="binding site" evidence="5">
    <location>
        <begin position="185"/>
        <end position="188"/>
    </location>
    <ligand>
        <name>substrate</name>
    </ligand>
</feature>
<dbReference type="InterPro" id="IPR040758">
    <property type="entry name" value="PrmC_N"/>
</dbReference>
<accession>A0A5C5UST7</accession>
<dbReference type="HAMAP" id="MF_02126">
    <property type="entry name" value="RF_methyltr_PrmC"/>
    <property type="match status" value="1"/>
</dbReference>
<dbReference type="Pfam" id="PF17827">
    <property type="entry name" value="PrmC_N"/>
    <property type="match status" value="1"/>
</dbReference>
<dbReference type="EMBL" id="VOHM01000002">
    <property type="protein sequence ID" value="TWT28847.1"/>
    <property type="molecule type" value="Genomic_DNA"/>
</dbReference>
<dbReference type="Gene3D" id="1.10.8.10">
    <property type="entry name" value="DNA helicase RuvA subunit, C-terminal domain"/>
    <property type="match status" value="1"/>
</dbReference>
<feature type="domain" description="Release factor glutamine methyltransferase N-terminal" evidence="7">
    <location>
        <begin position="9"/>
        <end position="71"/>
    </location>
</feature>
<dbReference type="OrthoDB" id="9800643at2"/>
<reference evidence="8 9" key="1">
    <citation type="submission" date="2019-08" db="EMBL/GenBank/DDBJ databases">
        <authorList>
            <person name="Lei W."/>
        </authorList>
    </citation>
    <scope>NUCLEOTIDE SEQUENCE [LARGE SCALE GENOMIC DNA]</scope>
    <source>
        <strain evidence="8 9">CCUG 58627</strain>
    </source>
</reference>
<dbReference type="AlphaFoldDB" id="A0A5C5UST7"/>
<comment type="caution">
    <text evidence="8">The sequence shown here is derived from an EMBL/GenBank/DDBJ whole genome shotgun (WGS) entry which is preliminary data.</text>
</comment>
<dbReference type="InterPro" id="IPR019874">
    <property type="entry name" value="RF_methyltr_PrmC"/>
</dbReference>
<comment type="similarity">
    <text evidence="5">Belongs to the protein N5-glutamine methyltransferase family. PrmC subfamily.</text>
</comment>
<sequence length="281" mass="29302">MTSVAESVSAAAATLASAGVASPLVDARLLAAHVLACAPLELMFHEGDMPEEFFALVQRRAAREPLQHITGVAPFGPLDLAVGPGVFIPRPETELLAQWAVDELRGVEKPQVVDLCTGSGALAVFIAHARIDALVSAVEYASAALPWAQRNIEMFTPGVELVHGDATDISVLPGLAATVDLVVSNPPYVPLGSQLDEESRRDPATAVFGGVTGLDTITGMLPVVHALLRGGGKVGIEHDDATGAGVREAFAAHGGFGEITQHRDLAGRERFVTASKLLSQE</sequence>
<organism evidence="8 9">
    <name type="scientific">Corynebacterium canis</name>
    <dbReference type="NCBI Taxonomy" id="679663"/>
    <lineage>
        <taxon>Bacteria</taxon>
        <taxon>Bacillati</taxon>
        <taxon>Actinomycetota</taxon>
        <taxon>Actinomycetes</taxon>
        <taxon>Mycobacteriales</taxon>
        <taxon>Corynebacteriaceae</taxon>
        <taxon>Corynebacterium</taxon>
    </lineage>
</organism>
<dbReference type="PANTHER" id="PTHR18895">
    <property type="entry name" value="HEMK METHYLTRANSFERASE"/>
    <property type="match status" value="1"/>
</dbReference>
<dbReference type="GO" id="GO:0102559">
    <property type="term" value="F:peptide chain release factor N(5)-glutamine methyltransferase activity"/>
    <property type="evidence" value="ECO:0007669"/>
    <property type="project" value="UniProtKB-EC"/>
</dbReference>
<dbReference type="NCBIfam" id="TIGR00536">
    <property type="entry name" value="hemK_fam"/>
    <property type="match status" value="1"/>
</dbReference>
<evidence type="ECO:0000313" key="9">
    <source>
        <dbReference type="Proteomes" id="UP000320791"/>
    </source>
</evidence>
<dbReference type="NCBIfam" id="TIGR03534">
    <property type="entry name" value="RF_mod_PrmC"/>
    <property type="match status" value="1"/>
</dbReference>
<dbReference type="InterPro" id="IPR050320">
    <property type="entry name" value="N5-glutamine_MTase"/>
</dbReference>
<dbReference type="CDD" id="cd02440">
    <property type="entry name" value="AdoMet_MTases"/>
    <property type="match status" value="1"/>
</dbReference>
<evidence type="ECO:0000256" key="5">
    <source>
        <dbReference type="HAMAP-Rule" id="MF_02126"/>
    </source>
</evidence>
<keyword evidence="1 5" id="KW-0489">Methyltransferase</keyword>
<feature type="binding site" evidence="5">
    <location>
        <position position="139"/>
    </location>
    <ligand>
        <name>S-adenosyl-L-methionine</name>
        <dbReference type="ChEBI" id="CHEBI:59789"/>
    </ligand>
</feature>
<feature type="binding site" evidence="5">
    <location>
        <position position="185"/>
    </location>
    <ligand>
        <name>S-adenosyl-L-methionine</name>
        <dbReference type="ChEBI" id="CHEBI:59789"/>
    </ligand>
</feature>
<evidence type="ECO:0000256" key="3">
    <source>
        <dbReference type="ARBA" id="ARBA00022691"/>
    </source>
</evidence>
<keyword evidence="2 5" id="KW-0808">Transferase</keyword>
<dbReference type="Proteomes" id="UP000320791">
    <property type="component" value="Unassembled WGS sequence"/>
</dbReference>
<evidence type="ECO:0000256" key="2">
    <source>
        <dbReference type="ARBA" id="ARBA00022679"/>
    </source>
</evidence>
<dbReference type="PROSITE" id="PS00092">
    <property type="entry name" value="N6_MTASE"/>
    <property type="match status" value="1"/>
</dbReference>
<comment type="function">
    <text evidence="5">Methylates the class 1 translation termination release factors RF1/PrfA and RF2/PrfB on the glutamine residue of the universally conserved GGQ motif.</text>
</comment>
<keyword evidence="9" id="KW-1185">Reference proteome</keyword>
<evidence type="ECO:0000256" key="4">
    <source>
        <dbReference type="ARBA" id="ARBA00048391"/>
    </source>
</evidence>
<dbReference type="GO" id="GO:0032259">
    <property type="term" value="P:methylation"/>
    <property type="evidence" value="ECO:0007669"/>
    <property type="project" value="UniProtKB-KW"/>
</dbReference>